<dbReference type="GO" id="GO:0006310">
    <property type="term" value="P:DNA recombination"/>
    <property type="evidence" value="ECO:0007669"/>
    <property type="project" value="UniProtKB-KW"/>
</dbReference>
<dbReference type="InterPro" id="IPR011010">
    <property type="entry name" value="DNA_brk_join_enz"/>
</dbReference>
<gene>
    <name evidence="3" type="ORF">B1A_02607</name>
</gene>
<dbReference type="CDD" id="cd00796">
    <property type="entry name" value="INT_Rci_Hp1_C"/>
    <property type="match status" value="1"/>
</dbReference>
<dbReference type="PROSITE" id="PS51898">
    <property type="entry name" value="TYR_RECOMBINASE"/>
    <property type="match status" value="1"/>
</dbReference>
<proteinExistence type="predicted"/>
<sequence length="191" mass="21596">MRCEWNLLSNACTIAVKEWKWLTENPLREVRRPPPTETRDRRISQDEIDRLMLVFGDDAGTVTGRVGKAFLFAIETAMRAGEIAGLTWDNVKLAQRYCKTQGKTAAAKRDVPLSDKAIQILKEIGTESGNVFNISTAQIDALFRKVKAKAIVDELHFHDSRHEAITRLSKKLDVLALARTVGHRDLRQLMV</sequence>
<dbReference type="PANTHER" id="PTHR30349:SF94">
    <property type="entry name" value="INTEGRASE_RECOMBINASE HI_1414-RELATED"/>
    <property type="match status" value="1"/>
</dbReference>
<dbReference type="InterPro" id="IPR013762">
    <property type="entry name" value="Integrase-like_cat_sf"/>
</dbReference>
<evidence type="ECO:0000259" key="2">
    <source>
        <dbReference type="PROSITE" id="PS51898"/>
    </source>
</evidence>
<evidence type="ECO:0000256" key="1">
    <source>
        <dbReference type="ARBA" id="ARBA00023172"/>
    </source>
</evidence>
<feature type="domain" description="Tyr recombinase" evidence="2">
    <location>
        <begin position="38"/>
        <end position="191"/>
    </location>
</feature>
<dbReference type="SUPFAM" id="SSF56349">
    <property type="entry name" value="DNA breaking-rejoining enzymes"/>
    <property type="match status" value="1"/>
</dbReference>
<dbReference type="GO" id="GO:0003677">
    <property type="term" value="F:DNA binding"/>
    <property type="evidence" value="ECO:0007669"/>
    <property type="project" value="InterPro"/>
</dbReference>
<dbReference type="AlphaFoldDB" id="T1BY10"/>
<reference evidence="3" key="2">
    <citation type="journal article" date="2014" name="ISME J.">
        <title>Microbial stratification in low pH oxic and suboxic macroscopic growths along an acid mine drainage.</title>
        <authorList>
            <person name="Mendez-Garcia C."/>
            <person name="Mesa V."/>
            <person name="Sprenger R.R."/>
            <person name="Richter M."/>
            <person name="Diez M.S."/>
            <person name="Solano J."/>
            <person name="Bargiela R."/>
            <person name="Golyshina O.V."/>
            <person name="Manteca A."/>
            <person name="Ramos J.L."/>
            <person name="Gallego J.R."/>
            <person name="Llorente I."/>
            <person name="Martins Dos Santos V.A."/>
            <person name="Jensen O.N."/>
            <person name="Pelaez A.I."/>
            <person name="Sanchez J."/>
            <person name="Ferrer M."/>
        </authorList>
    </citation>
    <scope>NUCLEOTIDE SEQUENCE</scope>
</reference>
<accession>T1BY10</accession>
<comment type="caution">
    <text evidence="3">The sequence shown here is derived from an EMBL/GenBank/DDBJ whole genome shotgun (WGS) entry which is preliminary data.</text>
</comment>
<dbReference type="PANTHER" id="PTHR30349">
    <property type="entry name" value="PHAGE INTEGRASE-RELATED"/>
    <property type="match status" value="1"/>
</dbReference>
<protein>
    <submittedName>
        <fullName evidence="3">Phage integrase family protein</fullName>
    </submittedName>
</protein>
<dbReference type="GO" id="GO:0015074">
    <property type="term" value="P:DNA integration"/>
    <property type="evidence" value="ECO:0007669"/>
    <property type="project" value="InterPro"/>
</dbReference>
<organism evidence="3">
    <name type="scientific">mine drainage metagenome</name>
    <dbReference type="NCBI Taxonomy" id="410659"/>
    <lineage>
        <taxon>unclassified sequences</taxon>
        <taxon>metagenomes</taxon>
        <taxon>ecological metagenomes</taxon>
    </lineage>
</organism>
<dbReference type="InterPro" id="IPR002104">
    <property type="entry name" value="Integrase_catalytic"/>
</dbReference>
<dbReference type="InterPro" id="IPR050090">
    <property type="entry name" value="Tyrosine_recombinase_XerCD"/>
</dbReference>
<evidence type="ECO:0000313" key="3">
    <source>
        <dbReference type="EMBL" id="EQD77911.1"/>
    </source>
</evidence>
<name>T1BY10_9ZZZZ</name>
<dbReference type="Gene3D" id="1.10.443.10">
    <property type="entry name" value="Intergrase catalytic core"/>
    <property type="match status" value="1"/>
</dbReference>
<dbReference type="EMBL" id="AUZX01001933">
    <property type="protein sequence ID" value="EQD77911.1"/>
    <property type="molecule type" value="Genomic_DNA"/>
</dbReference>
<reference evidence="3" key="1">
    <citation type="submission" date="2013-08" db="EMBL/GenBank/DDBJ databases">
        <authorList>
            <person name="Mendez C."/>
            <person name="Richter M."/>
            <person name="Ferrer M."/>
            <person name="Sanchez J."/>
        </authorList>
    </citation>
    <scope>NUCLEOTIDE SEQUENCE</scope>
</reference>
<keyword evidence="1" id="KW-0233">DNA recombination</keyword>
<dbReference type="Pfam" id="PF00589">
    <property type="entry name" value="Phage_integrase"/>
    <property type="match status" value="1"/>
</dbReference>